<dbReference type="EC" id="4.2.2.29" evidence="7"/>
<dbReference type="NCBIfam" id="TIGR00247">
    <property type="entry name" value="endolytic transglycosylase MltG"/>
    <property type="match status" value="1"/>
</dbReference>
<evidence type="ECO:0000313" key="10">
    <source>
        <dbReference type="Proteomes" id="UP000198859"/>
    </source>
</evidence>
<feature type="compositionally biased region" description="Basic and acidic residues" evidence="8">
    <location>
        <begin position="1"/>
        <end position="11"/>
    </location>
</feature>
<dbReference type="PANTHER" id="PTHR30518:SF2">
    <property type="entry name" value="ENDOLYTIC MUREIN TRANSGLYCOSYLASE"/>
    <property type="match status" value="1"/>
</dbReference>
<evidence type="ECO:0000313" key="9">
    <source>
        <dbReference type="EMBL" id="SDR92711.1"/>
    </source>
</evidence>
<dbReference type="GO" id="GO:0071555">
    <property type="term" value="P:cell wall organization"/>
    <property type="evidence" value="ECO:0007669"/>
    <property type="project" value="UniProtKB-KW"/>
</dbReference>
<feature type="site" description="Important for catalytic activity" evidence="7">
    <location>
        <position position="264"/>
    </location>
</feature>
<sequence length="387" mass="42153">MTNDDGRREDSVLEPGYDDDVDGGDHGWSYEQPRRRRLSGCLPVLAVLLVLGAAAFFGGRWAFDELSARLADAPDYDGPGSGQVIYQVKEGETSTDIARGLKDAGVVASVDAFNTAAREEASSRNIQVGYYELKAKMKASEALAVLVDPANLVQSLVTVPEGARVRQVADAIVKRTDITRKAVNRALADADAIGLPAEAQGNPEGYLFPATYTVPPRTTAAQLLGQMVDKTKAVEASLDIEARAEALGLTPEQVLTVASILEYEANRSVDYPKVARVLYNRLDDDMPLQLDSTVSYVSGRSGDVWTTAAERDDDSRYNTYRYTGLPPGPIGSPGEETIQAALKPAQGDWLFFVPDYEADTTRFSVTLAEHNKWVEKLREYCRSSEDC</sequence>
<dbReference type="RefSeq" id="WP_157682717.1">
    <property type="nucleotide sequence ID" value="NZ_LT629757.1"/>
</dbReference>
<evidence type="ECO:0000256" key="5">
    <source>
        <dbReference type="ARBA" id="ARBA00023239"/>
    </source>
</evidence>
<dbReference type="OrthoDB" id="9814591at2"/>
<dbReference type="AlphaFoldDB" id="A0A1H1N0N8"/>
<keyword evidence="4 7" id="KW-0472">Membrane</keyword>
<evidence type="ECO:0000256" key="3">
    <source>
        <dbReference type="ARBA" id="ARBA00022989"/>
    </source>
</evidence>
<keyword evidence="2 7" id="KW-0812">Transmembrane</keyword>
<dbReference type="EMBL" id="LT629757">
    <property type="protein sequence ID" value="SDR92711.1"/>
    <property type="molecule type" value="Genomic_DNA"/>
</dbReference>
<evidence type="ECO:0000256" key="6">
    <source>
        <dbReference type="ARBA" id="ARBA00023316"/>
    </source>
</evidence>
<dbReference type="GO" id="GO:0005886">
    <property type="term" value="C:plasma membrane"/>
    <property type="evidence" value="ECO:0007669"/>
    <property type="project" value="UniProtKB-SubCell"/>
</dbReference>
<keyword evidence="5 7" id="KW-0456">Lyase</keyword>
<evidence type="ECO:0000256" key="4">
    <source>
        <dbReference type="ARBA" id="ARBA00023136"/>
    </source>
</evidence>
<evidence type="ECO:0000256" key="1">
    <source>
        <dbReference type="ARBA" id="ARBA00022475"/>
    </source>
</evidence>
<gene>
    <name evidence="7" type="primary">mltG</name>
    <name evidence="9" type="ORF">SAMN04488570_0739</name>
</gene>
<comment type="similarity">
    <text evidence="7">Belongs to the transglycosylase MltG family.</text>
</comment>
<comment type="catalytic activity">
    <reaction evidence="7">
        <text>a peptidoglycan chain = a peptidoglycan chain with N-acetyl-1,6-anhydromuramyl-[peptide] at the reducing end + a peptidoglycan chain with N-acetylglucosamine at the non-reducing end.</text>
        <dbReference type="EC" id="4.2.2.29"/>
    </reaction>
</comment>
<protein>
    <recommendedName>
        <fullName evidence="7">Endolytic murein transglycosylase</fullName>
        <ecNumber evidence="7">4.2.2.29</ecNumber>
    </recommendedName>
    <alternativeName>
        <fullName evidence="7">Peptidoglycan lytic transglycosylase</fullName>
    </alternativeName>
    <alternativeName>
        <fullName evidence="7">Peptidoglycan polymerization terminase</fullName>
    </alternativeName>
</protein>
<dbReference type="GO" id="GO:0008932">
    <property type="term" value="F:lytic endotransglycosylase activity"/>
    <property type="evidence" value="ECO:0007669"/>
    <property type="project" value="UniProtKB-UniRule"/>
</dbReference>
<dbReference type="Proteomes" id="UP000198859">
    <property type="component" value="Chromosome I"/>
</dbReference>
<dbReference type="GO" id="GO:0009252">
    <property type="term" value="P:peptidoglycan biosynthetic process"/>
    <property type="evidence" value="ECO:0007669"/>
    <property type="project" value="UniProtKB-UniRule"/>
</dbReference>
<dbReference type="CDD" id="cd08010">
    <property type="entry name" value="MltG_like"/>
    <property type="match status" value="1"/>
</dbReference>
<dbReference type="InterPro" id="IPR003770">
    <property type="entry name" value="MLTG-like"/>
</dbReference>
<feature type="region of interest" description="Disordered" evidence="8">
    <location>
        <begin position="1"/>
        <end position="28"/>
    </location>
</feature>
<dbReference type="STRING" id="642780.SAMN04488570_0739"/>
<proteinExistence type="inferred from homology"/>
<keyword evidence="1 7" id="KW-1003">Cell membrane</keyword>
<keyword evidence="10" id="KW-1185">Reference proteome</keyword>
<feature type="transmembrane region" description="Helical" evidence="7">
    <location>
        <begin position="42"/>
        <end position="63"/>
    </location>
</feature>
<dbReference type="PANTHER" id="PTHR30518">
    <property type="entry name" value="ENDOLYTIC MUREIN TRANSGLYCOSYLASE"/>
    <property type="match status" value="1"/>
</dbReference>
<reference evidence="10" key="1">
    <citation type="submission" date="2016-10" db="EMBL/GenBank/DDBJ databases">
        <authorList>
            <person name="Varghese N."/>
            <person name="Submissions S."/>
        </authorList>
    </citation>
    <scope>NUCLEOTIDE SEQUENCE [LARGE SCALE GENOMIC DNA]</scope>
    <source>
        <strain evidence="10">DSM 22127</strain>
    </source>
</reference>
<dbReference type="Pfam" id="PF02618">
    <property type="entry name" value="YceG"/>
    <property type="match status" value="1"/>
</dbReference>
<dbReference type="HAMAP" id="MF_02065">
    <property type="entry name" value="MltG"/>
    <property type="match status" value="1"/>
</dbReference>
<name>A0A1H1N0N8_9ACTN</name>
<keyword evidence="6 7" id="KW-0961">Cell wall biogenesis/degradation</keyword>
<evidence type="ECO:0000256" key="7">
    <source>
        <dbReference type="HAMAP-Rule" id="MF_02065"/>
    </source>
</evidence>
<organism evidence="9 10">
    <name type="scientific">Nocardioides scoriae</name>
    <dbReference type="NCBI Taxonomy" id="642780"/>
    <lineage>
        <taxon>Bacteria</taxon>
        <taxon>Bacillati</taxon>
        <taxon>Actinomycetota</taxon>
        <taxon>Actinomycetes</taxon>
        <taxon>Propionibacteriales</taxon>
        <taxon>Nocardioidaceae</taxon>
        <taxon>Nocardioides</taxon>
    </lineage>
</organism>
<evidence type="ECO:0000256" key="8">
    <source>
        <dbReference type="SAM" id="MobiDB-lite"/>
    </source>
</evidence>
<accession>A0A1H1N0N8</accession>
<comment type="function">
    <text evidence="7">Functions as a peptidoglycan terminase that cleaves nascent peptidoglycan strands endolytically to terminate their elongation.</text>
</comment>
<dbReference type="Gene3D" id="3.30.1490.480">
    <property type="entry name" value="Endolytic murein transglycosylase"/>
    <property type="match status" value="1"/>
</dbReference>
<keyword evidence="3 7" id="KW-1133">Transmembrane helix</keyword>
<evidence type="ECO:0000256" key="2">
    <source>
        <dbReference type="ARBA" id="ARBA00022692"/>
    </source>
</evidence>
<comment type="subcellular location">
    <subcellularLocation>
        <location evidence="7">Cell membrane</location>
        <topology evidence="7">Single-pass membrane protein</topology>
    </subcellularLocation>
</comment>